<sequence length="121" mass="13640">MSKKATTLAKIRALLEDAKGEVSSHLSEDQVREAKISFYQQFWGFPLVNEGTIGLEVQHDVAEAVIDGDENTTRKEGESAVEEAKTATKSHKFKKKKSKSNTQEEAFLFAYSADSTRYFRF</sequence>
<name>W2JKI2_PHYNI</name>
<feature type="region of interest" description="Disordered" evidence="1">
    <location>
        <begin position="70"/>
        <end position="101"/>
    </location>
</feature>
<evidence type="ECO:0000256" key="1">
    <source>
        <dbReference type="SAM" id="MobiDB-lite"/>
    </source>
</evidence>
<organism evidence="2 3">
    <name type="scientific">Phytophthora nicotianae</name>
    <name type="common">Potato buckeye rot agent</name>
    <name type="synonym">Phytophthora parasitica</name>
    <dbReference type="NCBI Taxonomy" id="4792"/>
    <lineage>
        <taxon>Eukaryota</taxon>
        <taxon>Sar</taxon>
        <taxon>Stramenopiles</taxon>
        <taxon>Oomycota</taxon>
        <taxon>Peronosporomycetes</taxon>
        <taxon>Peronosporales</taxon>
        <taxon>Peronosporaceae</taxon>
        <taxon>Phytophthora</taxon>
    </lineage>
</organism>
<accession>W2JKI2</accession>
<dbReference type="EMBL" id="KI671414">
    <property type="protein sequence ID" value="ETL46965.1"/>
    <property type="molecule type" value="Genomic_DNA"/>
</dbReference>
<dbReference type="VEuPathDB" id="FungiDB:PPTG_23947"/>
<proteinExistence type="predicted"/>
<dbReference type="Proteomes" id="UP000053864">
    <property type="component" value="Unassembled WGS sequence"/>
</dbReference>
<dbReference type="AlphaFoldDB" id="W2JKI2"/>
<gene>
    <name evidence="2" type="ORF">L916_03248</name>
</gene>
<feature type="compositionally biased region" description="Basic and acidic residues" evidence="1">
    <location>
        <begin position="71"/>
        <end position="86"/>
    </location>
</feature>
<protein>
    <submittedName>
        <fullName evidence="2">Uncharacterized protein</fullName>
    </submittedName>
</protein>
<evidence type="ECO:0000313" key="2">
    <source>
        <dbReference type="EMBL" id="ETL46965.1"/>
    </source>
</evidence>
<reference evidence="2 3" key="1">
    <citation type="submission" date="2013-11" db="EMBL/GenBank/DDBJ databases">
        <title>The Genome Sequence of Phytophthora parasitica CJ05E6.</title>
        <authorList>
            <consortium name="The Broad Institute Genomics Platform"/>
            <person name="Russ C."/>
            <person name="Tyler B."/>
            <person name="Panabieres F."/>
            <person name="Shan W."/>
            <person name="Tripathy S."/>
            <person name="Grunwald N."/>
            <person name="Machado M."/>
            <person name="Johnson C.S."/>
            <person name="Arredondo F."/>
            <person name="Hong C."/>
            <person name="Coffey M."/>
            <person name="Young S.K."/>
            <person name="Zeng Q."/>
            <person name="Gargeya S."/>
            <person name="Fitzgerald M."/>
            <person name="Abouelleil A."/>
            <person name="Alvarado L."/>
            <person name="Chapman S.B."/>
            <person name="Gainer-Dewar J."/>
            <person name="Goldberg J."/>
            <person name="Griggs A."/>
            <person name="Gujja S."/>
            <person name="Hansen M."/>
            <person name="Howarth C."/>
            <person name="Imamovic A."/>
            <person name="Ireland A."/>
            <person name="Larimer J."/>
            <person name="McCowan C."/>
            <person name="Murphy C."/>
            <person name="Pearson M."/>
            <person name="Poon T.W."/>
            <person name="Priest M."/>
            <person name="Roberts A."/>
            <person name="Saif S."/>
            <person name="Shea T."/>
            <person name="Sykes S."/>
            <person name="Wortman J."/>
            <person name="Nusbaum C."/>
            <person name="Birren B."/>
        </authorList>
    </citation>
    <scope>NUCLEOTIDE SEQUENCE [LARGE SCALE GENOMIC DNA]</scope>
    <source>
        <strain evidence="2 3">CJ05E6</strain>
    </source>
</reference>
<evidence type="ECO:0000313" key="3">
    <source>
        <dbReference type="Proteomes" id="UP000053864"/>
    </source>
</evidence>
<feature type="compositionally biased region" description="Basic residues" evidence="1">
    <location>
        <begin position="88"/>
        <end position="99"/>
    </location>
</feature>